<dbReference type="InterPro" id="IPR012677">
    <property type="entry name" value="Nucleotide-bd_a/b_plait_sf"/>
</dbReference>
<feature type="region of interest" description="Disordered" evidence="3">
    <location>
        <begin position="849"/>
        <end position="906"/>
    </location>
</feature>
<gene>
    <name evidence="6" type="ORF">AXG93_1593s1700</name>
</gene>
<dbReference type="PANTHER" id="PTHR47334">
    <property type="entry name" value="SPLICING FACTOR PWI DOMAIN-CONTAINING PROTEIN / RNA RECOGNITION MOTIF (RRM)-CONTAINING PROTEIN"/>
    <property type="match status" value="1"/>
</dbReference>
<name>A0A176WNL9_MARPO</name>
<evidence type="ECO:0000259" key="4">
    <source>
        <dbReference type="PROSITE" id="PS50102"/>
    </source>
</evidence>
<feature type="compositionally biased region" description="Low complexity" evidence="3">
    <location>
        <begin position="463"/>
        <end position="472"/>
    </location>
</feature>
<evidence type="ECO:0000259" key="5">
    <source>
        <dbReference type="PROSITE" id="PS51025"/>
    </source>
</evidence>
<dbReference type="SMART" id="SM00311">
    <property type="entry name" value="PWI"/>
    <property type="match status" value="1"/>
</dbReference>
<evidence type="ECO:0000256" key="2">
    <source>
        <dbReference type="PROSITE-ProRule" id="PRU00176"/>
    </source>
</evidence>
<feature type="compositionally biased region" description="Low complexity" evidence="3">
    <location>
        <begin position="58"/>
        <end position="78"/>
    </location>
</feature>
<evidence type="ECO:0000256" key="3">
    <source>
        <dbReference type="SAM" id="MobiDB-lite"/>
    </source>
</evidence>
<keyword evidence="7" id="KW-1185">Reference proteome</keyword>
<keyword evidence="2" id="KW-0694">RNA-binding</keyword>
<sequence length="1045" mass="118085">MNPPFVSMPPGQSVPPPPPGGQPLPVTSHPSTSVPGPGPGNPSLLQPAVAPPIPAAGPAPLGSAPGAASGVPSSAPGVRVPPGPQPPPAPPTSFPAIRPYNPAPMMPNYMTHPVPQQQQQQQMLPPGGEVKSFASIGSFLVDMFFARIVGVWDSARGIEMCEFLWYHINPERCEYVSRIASPSLYAMPKKDNDREGMPNRFPAPPYNSMARPPAFVPRPPLGPPPPVTMSTMTLPRPPGNGLRPVAPVLKPPLGMTLAELAAKGIGQLAAPPEKPHTTVYVGKIASTIEDEFLRALLELCGVIKSWKRAQDPTTGSPKGFGFCEFESAEGVLRALRLLNKFSLDGQELVLNVNQATRDYLERYVSKKKESEKLIREEAEAIVKDEELAPGVESIETSKPSLILFPKDEGTDKEENAEEDGKKFGLVNDFDRQADELASQKLASMLEERARLRPLPPPPPLPPAGSLSKAASPFDSSRFKDGDSNLDGTKSEDLSSKNEDDAASDHKASVDIERTETTSADKGRRSERDRERDRERELEREKERELERYERERERERSRREREREMRVREAERIYEEREREWEGREREKERQRLHDREREKDRERDRRKEIKEQEEESDDDEWKKSRYRVSLLDEKRKRRLREREEDTADREREEQEMLAKRQKLEMIVLEKEPVDGEGDYEMAVDEEVNESPSPQVFPSKDTVSVASASDAEDDQPRGNLLMEQSLKIAAEALNSNGIHELAQNAEGSSAAVTSTEADLKASPAPRKLGFGIMGSGKRTTVTSVFHQEDEEEKTEDRRLRPLVPIDYSAEEMEAVAVSTPATVSSPAVASNLAAAAEFAKSLSNLSSINTSTKENKKEDGDRDRSRRKRDRPAERETPRKEKNRDRDRDRERDREREDRERDRDWEREKKDLDKEREKERVEKTKVPEVKKILNAKQLIDTIPKTKEELFAYPVDWLIYDRHDLHERMRPWISKKITEFLGEEETTLVDFIVSNTCKHVTAASMLELLESILDDEAEMFVLKMWRMLIFEIRRVETGLATSKSKS</sequence>
<dbReference type="EMBL" id="LVLJ01000445">
    <property type="protein sequence ID" value="OAE34211.1"/>
    <property type="molecule type" value="Genomic_DNA"/>
</dbReference>
<feature type="compositionally biased region" description="Basic and acidic residues" evidence="3">
    <location>
        <begin position="405"/>
        <end position="426"/>
    </location>
</feature>
<dbReference type="Proteomes" id="UP000077202">
    <property type="component" value="Unassembled WGS sequence"/>
</dbReference>
<evidence type="ECO:0000313" key="6">
    <source>
        <dbReference type="EMBL" id="OAE34211.1"/>
    </source>
</evidence>
<feature type="region of interest" description="Disordered" evidence="3">
    <location>
        <begin position="686"/>
        <end position="718"/>
    </location>
</feature>
<dbReference type="InterPro" id="IPR053294">
    <property type="entry name" value="RBM_PWI_domain"/>
</dbReference>
<feature type="region of interest" description="Disordered" evidence="3">
    <location>
        <begin position="449"/>
        <end position="623"/>
    </location>
</feature>
<keyword evidence="1" id="KW-0507">mRNA processing</keyword>
<dbReference type="FunFam" id="1.20.1390.10:FF:000008">
    <property type="entry name" value="RNA Binding Motif protein homolog"/>
    <property type="match status" value="1"/>
</dbReference>
<feature type="region of interest" description="Disordered" evidence="3">
    <location>
        <begin position="754"/>
        <end position="775"/>
    </location>
</feature>
<evidence type="ECO:0000256" key="1">
    <source>
        <dbReference type="ARBA" id="ARBA00022664"/>
    </source>
</evidence>
<dbReference type="PROSITE" id="PS51025">
    <property type="entry name" value="PWI"/>
    <property type="match status" value="1"/>
</dbReference>
<feature type="domain" description="RRM" evidence="4">
    <location>
        <begin position="277"/>
        <end position="357"/>
    </location>
</feature>
<dbReference type="Pfam" id="PF01480">
    <property type="entry name" value="PWI"/>
    <property type="match status" value="1"/>
</dbReference>
<dbReference type="PANTHER" id="PTHR47334:SF2">
    <property type="entry name" value="RNA-BINDING MOTIF PROTEIN 25"/>
    <property type="match status" value="1"/>
</dbReference>
<reference evidence="6" key="1">
    <citation type="submission" date="2016-03" db="EMBL/GenBank/DDBJ databases">
        <title>Mechanisms controlling the formation of the plant cell surface in tip-growing cells are functionally conserved among land plants.</title>
        <authorList>
            <person name="Honkanen S."/>
            <person name="Jones V.A."/>
            <person name="Morieri G."/>
            <person name="Champion C."/>
            <person name="Hetherington A.J."/>
            <person name="Kelly S."/>
            <person name="Saint-Marcoux D."/>
            <person name="Proust H."/>
            <person name="Prescott H."/>
            <person name="Dolan L."/>
        </authorList>
    </citation>
    <scope>NUCLEOTIDE SEQUENCE [LARGE SCALE GENOMIC DNA]</scope>
    <source>
        <tissue evidence="6">Whole gametophyte</tissue>
    </source>
</reference>
<dbReference type="GO" id="GO:0006397">
    <property type="term" value="P:mRNA processing"/>
    <property type="evidence" value="ECO:0007669"/>
    <property type="project" value="UniProtKB-KW"/>
</dbReference>
<dbReference type="Pfam" id="PF00076">
    <property type="entry name" value="RRM_1"/>
    <property type="match status" value="1"/>
</dbReference>
<feature type="compositionally biased region" description="Polar residues" evidence="3">
    <location>
        <begin position="690"/>
        <end position="707"/>
    </location>
</feature>
<feature type="compositionally biased region" description="Basic and acidic residues" evidence="3">
    <location>
        <begin position="871"/>
        <end position="906"/>
    </location>
</feature>
<accession>A0A176WNL9</accession>
<feature type="compositionally biased region" description="Basic and acidic residues" evidence="3">
    <location>
        <begin position="853"/>
        <end position="864"/>
    </location>
</feature>
<evidence type="ECO:0000313" key="7">
    <source>
        <dbReference type="Proteomes" id="UP000077202"/>
    </source>
</evidence>
<dbReference type="Gene3D" id="1.20.1390.10">
    <property type="entry name" value="PWI domain"/>
    <property type="match status" value="1"/>
</dbReference>
<dbReference type="PROSITE" id="PS50102">
    <property type="entry name" value="RRM"/>
    <property type="match status" value="1"/>
</dbReference>
<dbReference type="SMART" id="SM00360">
    <property type="entry name" value="RRM"/>
    <property type="match status" value="1"/>
</dbReference>
<feature type="compositionally biased region" description="Pro residues" evidence="3">
    <location>
        <begin position="1"/>
        <end position="22"/>
    </location>
</feature>
<dbReference type="InterPro" id="IPR034268">
    <property type="entry name" value="RBM25_RRM"/>
</dbReference>
<proteinExistence type="predicted"/>
<dbReference type="InterPro" id="IPR000504">
    <property type="entry name" value="RRM_dom"/>
</dbReference>
<dbReference type="CDD" id="cd12446">
    <property type="entry name" value="RRM_RBM25"/>
    <property type="match status" value="1"/>
</dbReference>
<organism evidence="6 7">
    <name type="scientific">Marchantia polymorpha subsp. ruderalis</name>
    <dbReference type="NCBI Taxonomy" id="1480154"/>
    <lineage>
        <taxon>Eukaryota</taxon>
        <taxon>Viridiplantae</taxon>
        <taxon>Streptophyta</taxon>
        <taxon>Embryophyta</taxon>
        <taxon>Marchantiophyta</taxon>
        <taxon>Marchantiopsida</taxon>
        <taxon>Marchantiidae</taxon>
        <taxon>Marchantiales</taxon>
        <taxon>Marchantiaceae</taxon>
        <taxon>Marchantia</taxon>
    </lineage>
</organism>
<dbReference type="InterPro" id="IPR002483">
    <property type="entry name" value="PWI_dom"/>
</dbReference>
<feature type="compositionally biased region" description="Pro residues" evidence="3">
    <location>
        <begin position="453"/>
        <end position="462"/>
    </location>
</feature>
<dbReference type="InterPro" id="IPR036483">
    <property type="entry name" value="PWI_dom_sf"/>
</dbReference>
<dbReference type="AlphaFoldDB" id="A0A176WNL9"/>
<protein>
    <recommendedName>
        <fullName evidence="8">RRM domain-containing protein</fullName>
    </recommendedName>
</protein>
<dbReference type="InterPro" id="IPR035979">
    <property type="entry name" value="RBD_domain_sf"/>
</dbReference>
<feature type="compositionally biased region" description="Basic and acidic residues" evidence="3">
    <location>
        <begin position="476"/>
        <end position="611"/>
    </location>
</feature>
<evidence type="ECO:0008006" key="8">
    <source>
        <dbReference type="Google" id="ProtNLM"/>
    </source>
</evidence>
<feature type="region of interest" description="Disordered" evidence="3">
    <location>
        <begin position="401"/>
        <end position="426"/>
    </location>
</feature>
<dbReference type="GO" id="GO:0003723">
    <property type="term" value="F:RNA binding"/>
    <property type="evidence" value="ECO:0007669"/>
    <property type="project" value="UniProtKB-UniRule"/>
</dbReference>
<dbReference type="SUPFAM" id="SSF101233">
    <property type="entry name" value="PWI domain"/>
    <property type="match status" value="1"/>
</dbReference>
<feature type="region of interest" description="Disordered" evidence="3">
    <location>
        <begin position="638"/>
        <end position="658"/>
    </location>
</feature>
<dbReference type="Gene3D" id="3.30.70.330">
    <property type="match status" value="1"/>
</dbReference>
<feature type="domain" description="PWI" evidence="5">
    <location>
        <begin position="947"/>
        <end position="1045"/>
    </location>
</feature>
<dbReference type="SUPFAM" id="SSF54928">
    <property type="entry name" value="RNA-binding domain, RBD"/>
    <property type="match status" value="1"/>
</dbReference>
<feature type="region of interest" description="Disordered" evidence="3">
    <location>
        <begin position="1"/>
        <end position="102"/>
    </location>
</feature>
<comment type="caution">
    <text evidence="6">The sequence shown here is derived from an EMBL/GenBank/DDBJ whole genome shotgun (WGS) entry which is preliminary data.</text>
</comment>
<feature type="compositionally biased region" description="Pro residues" evidence="3">
    <location>
        <begin position="79"/>
        <end position="93"/>
    </location>
</feature>